<dbReference type="RefSeq" id="WP_066769816.1">
    <property type="nucleotide sequence ID" value="NZ_BMIP01000006.1"/>
</dbReference>
<dbReference type="PANTHER" id="PTHR43004:SF19">
    <property type="entry name" value="BINDING MONOOXYGENASE, PUTATIVE (JCVI)-RELATED"/>
    <property type="match status" value="1"/>
</dbReference>
<dbReference type="SUPFAM" id="SSF52833">
    <property type="entry name" value="Thioredoxin-like"/>
    <property type="match status" value="1"/>
</dbReference>
<evidence type="ECO:0000259" key="6">
    <source>
        <dbReference type="Pfam" id="PF01494"/>
    </source>
</evidence>
<name>A0A916Z3F7_9SPHN</name>
<keyword evidence="9" id="KW-1185">Reference proteome</keyword>
<reference evidence="8" key="1">
    <citation type="journal article" date="2014" name="Int. J. Syst. Evol. Microbiol.">
        <title>Complete genome sequence of Corynebacterium casei LMG S-19264T (=DSM 44701T), isolated from a smear-ripened cheese.</title>
        <authorList>
            <consortium name="US DOE Joint Genome Institute (JGI-PGF)"/>
            <person name="Walter F."/>
            <person name="Albersmeier A."/>
            <person name="Kalinowski J."/>
            <person name="Ruckert C."/>
        </authorList>
    </citation>
    <scope>NUCLEOTIDE SEQUENCE</scope>
    <source>
        <strain evidence="8">CGMCC 1.15360</strain>
    </source>
</reference>
<dbReference type="NCBIfam" id="NF006144">
    <property type="entry name" value="PRK08294.1"/>
    <property type="match status" value="1"/>
</dbReference>
<dbReference type="Pfam" id="PF01494">
    <property type="entry name" value="FAD_binding_3"/>
    <property type="match status" value="1"/>
</dbReference>
<dbReference type="InterPro" id="IPR038220">
    <property type="entry name" value="PHOX_C_sf"/>
</dbReference>
<dbReference type="PANTHER" id="PTHR43004">
    <property type="entry name" value="TRK SYSTEM POTASSIUM UPTAKE PROTEIN"/>
    <property type="match status" value="1"/>
</dbReference>
<proteinExistence type="inferred from homology"/>
<dbReference type="EMBL" id="BMIP01000006">
    <property type="protein sequence ID" value="GGD75053.1"/>
    <property type="molecule type" value="Genomic_DNA"/>
</dbReference>
<dbReference type="PRINTS" id="PR00420">
    <property type="entry name" value="RNGMNOXGNASE"/>
</dbReference>
<dbReference type="Gene3D" id="3.30.9.10">
    <property type="entry name" value="D-Amino Acid Oxidase, subunit A, domain 2"/>
    <property type="match status" value="1"/>
</dbReference>
<dbReference type="InterPro" id="IPR002938">
    <property type="entry name" value="FAD-bd"/>
</dbReference>
<feature type="domain" description="Phenol hydroxylase-like C-terminal dimerisation" evidence="7">
    <location>
        <begin position="443"/>
        <end position="632"/>
    </location>
</feature>
<dbReference type="SUPFAM" id="SSF51905">
    <property type="entry name" value="FAD/NAD(P)-binding domain"/>
    <property type="match status" value="1"/>
</dbReference>
<evidence type="ECO:0000256" key="5">
    <source>
        <dbReference type="ARBA" id="ARBA00023002"/>
    </source>
</evidence>
<keyword evidence="3" id="KW-0285">Flavoprotein</keyword>
<evidence type="ECO:0000259" key="7">
    <source>
        <dbReference type="Pfam" id="PF07976"/>
    </source>
</evidence>
<comment type="cofactor">
    <cofactor evidence="1">
        <name>FAD</name>
        <dbReference type="ChEBI" id="CHEBI:57692"/>
    </cofactor>
</comment>
<organism evidence="8 9">
    <name type="scientific">Croceicoccus mobilis</name>
    <dbReference type="NCBI Taxonomy" id="1703339"/>
    <lineage>
        <taxon>Bacteria</taxon>
        <taxon>Pseudomonadati</taxon>
        <taxon>Pseudomonadota</taxon>
        <taxon>Alphaproteobacteria</taxon>
        <taxon>Sphingomonadales</taxon>
        <taxon>Erythrobacteraceae</taxon>
        <taxon>Croceicoccus</taxon>
    </lineage>
</organism>
<dbReference type="SUPFAM" id="SSF54373">
    <property type="entry name" value="FAD-linked reductases, C-terminal domain"/>
    <property type="match status" value="1"/>
</dbReference>
<protein>
    <submittedName>
        <fullName evidence="8">Phenol 2-monooxygenase</fullName>
    </submittedName>
</protein>
<evidence type="ECO:0000313" key="9">
    <source>
        <dbReference type="Proteomes" id="UP000612349"/>
    </source>
</evidence>
<comment type="caution">
    <text evidence="8">The sequence shown here is derived from an EMBL/GenBank/DDBJ whole genome shotgun (WGS) entry which is preliminary data.</text>
</comment>
<dbReference type="InterPro" id="IPR036249">
    <property type="entry name" value="Thioredoxin-like_sf"/>
</dbReference>
<dbReference type="Pfam" id="PF07976">
    <property type="entry name" value="Phe_hydrox_dim"/>
    <property type="match status" value="1"/>
</dbReference>
<dbReference type="Gene3D" id="3.40.30.20">
    <property type="match status" value="1"/>
</dbReference>
<feature type="domain" description="FAD-binding" evidence="6">
    <location>
        <begin position="32"/>
        <end position="404"/>
    </location>
</feature>
<dbReference type="OrthoDB" id="9791689at2"/>
<dbReference type="InterPro" id="IPR050641">
    <property type="entry name" value="RIFMO-like"/>
</dbReference>
<dbReference type="GO" id="GO:0071949">
    <property type="term" value="F:FAD binding"/>
    <property type="evidence" value="ECO:0007669"/>
    <property type="project" value="InterPro"/>
</dbReference>
<comment type="similarity">
    <text evidence="2">Belongs to the PheA/TfdB FAD monooxygenase family.</text>
</comment>
<dbReference type="InterPro" id="IPR036188">
    <property type="entry name" value="FAD/NAD-bd_sf"/>
</dbReference>
<evidence type="ECO:0000256" key="4">
    <source>
        <dbReference type="ARBA" id="ARBA00022827"/>
    </source>
</evidence>
<evidence type="ECO:0000256" key="2">
    <source>
        <dbReference type="ARBA" id="ARBA00007801"/>
    </source>
</evidence>
<evidence type="ECO:0000256" key="1">
    <source>
        <dbReference type="ARBA" id="ARBA00001974"/>
    </source>
</evidence>
<dbReference type="InterPro" id="IPR012941">
    <property type="entry name" value="Phe_hydrox_C_dim_dom"/>
</dbReference>
<keyword evidence="5" id="KW-0560">Oxidoreductase</keyword>
<gene>
    <name evidence="8" type="ORF">GCM10010990_25850</name>
</gene>
<keyword evidence="4" id="KW-0274">FAD</keyword>
<reference evidence="8" key="2">
    <citation type="submission" date="2020-09" db="EMBL/GenBank/DDBJ databases">
        <authorList>
            <person name="Sun Q."/>
            <person name="Zhou Y."/>
        </authorList>
    </citation>
    <scope>NUCLEOTIDE SEQUENCE</scope>
    <source>
        <strain evidence="8">CGMCC 1.15360</strain>
    </source>
</reference>
<evidence type="ECO:0000313" key="8">
    <source>
        <dbReference type="EMBL" id="GGD75053.1"/>
    </source>
</evidence>
<evidence type="ECO:0000256" key="3">
    <source>
        <dbReference type="ARBA" id="ARBA00022630"/>
    </source>
</evidence>
<dbReference type="Gene3D" id="3.50.50.60">
    <property type="entry name" value="FAD/NAD(P)-binding domain"/>
    <property type="match status" value="1"/>
</dbReference>
<accession>A0A916Z3F7</accession>
<sequence length="635" mass="70781">MQYHLDGFRPGDPDVAAAAPPWRMKGVLPDNVDVLIAGCGPAGLCLAAQLAKVPQIRTMIVEPKQAPMEKGQADGINVRSMEMFQAFGFAEKVKRESVWINETTFWTPDPDRPESIIRAGRVQDVADGLSEMPHVLINQARVHDLFLDVMRQAPSRLEPDYGIKVVGLMVHHDGRDHPVEVTLESTAPGSAGERSTVNARYVVGCDGARSTVRRAIGGALHGDAAHQAWGVMDVLAVTDFPDLRMKAIIQASHDGTILLLPREGGYLVRLYVELDRLHETERVAERGMTEADIIAKAKRILHPYSFEVKDVVWWSIYEIGHRLTDTFDDVPASRKAEQTPRVLLAGDACHTHSPKAGQGMNVSMGDTFNLGWKLIHVLTGRARPELLHSYTDERWAAAKALVDFDHRWSRVIGTREDAGEDQSIPRVQREFVANGEFTAGLTVRYEQSDLVGNAKWQNLATGYPLGMRFHSAPVIRLADAMPMELGHVVEADNRWRLIMFAPAFDRGQSGGQVDALCRYLEDDPGSPLALYRRPGEDVDALIDVRAVFQQGFRDLEFGEMPSLLRPHKGRFGLCDYEKVFCADHKSGQDIFTMRDISRDRGCVIVVRPDQYVSQVLPLDAREQLATIFEPILYVT</sequence>
<dbReference type="AlphaFoldDB" id="A0A916Z3F7"/>
<dbReference type="GO" id="GO:0016709">
    <property type="term" value="F:oxidoreductase activity, acting on paired donors, with incorporation or reduction of molecular oxygen, NAD(P)H as one donor, and incorporation of one atom of oxygen"/>
    <property type="evidence" value="ECO:0007669"/>
    <property type="project" value="UniProtKB-ARBA"/>
</dbReference>
<dbReference type="Proteomes" id="UP000612349">
    <property type="component" value="Unassembled WGS sequence"/>
</dbReference>
<dbReference type="CDD" id="cd02979">
    <property type="entry name" value="PHOX_C"/>
    <property type="match status" value="1"/>
</dbReference>